<feature type="transmembrane region" description="Helical" evidence="1">
    <location>
        <begin position="227"/>
        <end position="249"/>
    </location>
</feature>
<sequence length="373" mass="40744">MRKWCICFMIFMILAFPKPVSAAEEELDYDSLSQVESVLEEQDEDFSFAQIVKLLMTGNVKGALQSLWEKCTGNFVSSFVLQKEFLKQMMIAAVIAAVFKNLSDAFLQGNAGSAGFYVTYMVFIALMTDSFYYLNETAQDLIQLIMDYIKGMITAYSIAVVSTSGVTTSTAVYEFYLMVIYGMSLLTDYLILPMIRILFVLKIVNHISEEEHFSRLCSTLEKAAGWLMKGFLSLVLGVQMIQSMILPAVDSLKNTALEKGISSIPGIGGGLNTVMTTVIGSAVVIKNSIGAAGILILLVLVLPPLLKIGTVVLAYIAAGILLQPVSDKRITGAIDAVIKSGKLMMQMIITMTVLFILSIALIAFSTNVNYYAG</sequence>
<accession>A0A916Q443</accession>
<organism evidence="3 4">
    <name type="scientific">Anaerostipes butyraticus</name>
    <dbReference type="NCBI Taxonomy" id="645466"/>
    <lineage>
        <taxon>Bacteria</taxon>
        <taxon>Bacillati</taxon>
        <taxon>Bacillota</taxon>
        <taxon>Clostridia</taxon>
        <taxon>Lachnospirales</taxon>
        <taxon>Lachnospiraceae</taxon>
        <taxon>Anaerostipes</taxon>
    </lineage>
</organism>
<evidence type="ECO:0000313" key="3">
    <source>
        <dbReference type="EMBL" id="GFO84027.1"/>
    </source>
</evidence>
<feature type="chain" id="PRO_5037756687" evidence="2">
    <location>
        <begin position="23"/>
        <end position="373"/>
    </location>
</feature>
<feature type="signal peptide" evidence="2">
    <location>
        <begin position="1"/>
        <end position="22"/>
    </location>
</feature>
<dbReference type="Proteomes" id="UP000613208">
    <property type="component" value="Unassembled WGS sequence"/>
</dbReference>
<evidence type="ECO:0000256" key="1">
    <source>
        <dbReference type="SAM" id="Phobius"/>
    </source>
</evidence>
<evidence type="ECO:0000313" key="4">
    <source>
        <dbReference type="Proteomes" id="UP000613208"/>
    </source>
</evidence>
<feature type="transmembrane region" description="Helical" evidence="1">
    <location>
        <begin position="114"/>
        <end position="133"/>
    </location>
</feature>
<gene>
    <name evidence="3" type="ORF">ANBU17_03740</name>
</gene>
<protein>
    <submittedName>
        <fullName evidence="3">Stage III sporulation protein AE</fullName>
    </submittedName>
</protein>
<keyword evidence="1" id="KW-1133">Transmembrane helix</keyword>
<dbReference type="RefSeq" id="WP_201309770.1">
    <property type="nucleotide sequence ID" value="NZ_BLYI01000006.1"/>
</dbReference>
<feature type="transmembrane region" description="Helical" evidence="1">
    <location>
        <begin position="189"/>
        <end position="207"/>
    </location>
</feature>
<dbReference type="AlphaFoldDB" id="A0A916Q443"/>
<dbReference type="InterPro" id="IPR014194">
    <property type="entry name" value="Spore_III_AE"/>
</dbReference>
<keyword evidence="2" id="KW-0732">Signal</keyword>
<comment type="caution">
    <text evidence="3">The sequence shown here is derived from an EMBL/GenBank/DDBJ whole genome shotgun (WGS) entry which is preliminary data.</text>
</comment>
<feature type="transmembrane region" description="Helical" evidence="1">
    <location>
        <begin position="343"/>
        <end position="364"/>
    </location>
</feature>
<keyword evidence="1" id="KW-0472">Membrane</keyword>
<feature type="transmembrane region" description="Helical" evidence="1">
    <location>
        <begin position="261"/>
        <end position="285"/>
    </location>
</feature>
<name>A0A916Q443_9FIRM</name>
<proteinExistence type="predicted"/>
<evidence type="ECO:0000256" key="2">
    <source>
        <dbReference type="SAM" id="SignalP"/>
    </source>
</evidence>
<dbReference type="Pfam" id="PF09546">
    <property type="entry name" value="Spore_III_AE"/>
    <property type="match status" value="1"/>
</dbReference>
<dbReference type="EMBL" id="BLYI01000006">
    <property type="protein sequence ID" value="GFO84027.1"/>
    <property type="molecule type" value="Genomic_DNA"/>
</dbReference>
<keyword evidence="1" id="KW-0812">Transmembrane</keyword>
<reference evidence="3" key="1">
    <citation type="submission" date="2020-06" db="EMBL/GenBank/DDBJ databases">
        <title>Characterization of fructooligosaccharide metabolism and fructooligosaccharide-degrading enzymes in human commensal butyrate producers.</title>
        <authorList>
            <person name="Tanno H."/>
            <person name="Fujii T."/>
            <person name="Hirano K."/>
            <person name="Maeno S."/>
            <person name="Tonozuka T."/>
            <person name="Sakamoto M."/>
            <person name="Ohkuma M."/>
            <person name="Tochio T."/>
            <person name="Endo A."/>
        </authorList>
    </citation>
    <scope>NUCLEOTIDE SEQUENCE</scope>
    <source>
        <strain evidence="3">JCM 17466</strain>
    </source>
</reference>
<feature type="transmembrane region" description="Helical" evidence="1">
    <location>
        <begin position="291"/>
        <end position="322"/>
    </location>
</feature>
<keyword evidence="4" id="KW-1185">Reference proteome</keyword>